<keyword evidence="12" id="KW-1185">Reference proteome</keyword>
<keyword evidence="4 10" id="KW-0997">Cell inner membrane</keyword>
<dbReference type="InterPro" id="IPR014168">
    <property type="entry name" value="Tol-Pal_TolR"/>
</dbReference>
<protein>
    <recommendedName>
        <fullName evidence="10">Tol-Pal system protein TolR</fullName>
    </recommendedName>
</protein>
<accession>A0A191ZIF8</accession>
<dbReference type="AlphaFoldDB" id="A0A191ZIF8"/>
<feature type="transmembrane region" description="Helical" evidence="10">
    <location>
        <begin position="20"/>
        <end position="38"/>
    </location>
</feature>
<dbReference type="GO" id="GO:0005886">
    <property type="term" value="C:plasma membrane"/>
    <property type="evidence" value="ECO:0007669"/>
    <property type="project" value="UniProtKB-SubCell"/>
</dbReference>
<dbReference type="GO" id="GO:0051301">
    <property type="term" value="P:cell division"/>
    <property type="evidence" value="ECO:0007669"/>
    <property type="project" value="UniProtKB-UniRule"/>
</dbReference>
<name>A0A191ZIF8_9GAMM</name>
<keyword evidence="6 10" id="KW-0812">Transmembrane</keyword>
<keyword evidence="5 10" id="KW-0132">Cell division</keyword>
<evidence type="ECO:0000313" key="12">
    <source>
        <dbReference type="Proteomes" id="UP000078596"/>
    </source>
</evidence>
<dbReference type="OrthoDB" id="9798629at2"/>
<dbReference type="GO" id="GO:0022857">
    <property type="term" value="F:transmembrane transporter activity"/>
    <property type="evidence" value="ECO:0007669"/>
    <property type="project" value="InterPro"/>
</dbReference>
<evidence type="ECO:0000256" key="9">
    <source>
        <dbReference type="ARBA" id="ARBA00023306"/>
    </source>
</evidence>
<dbReference type="Pfam" id="PF02472">
    <property type="entry name" value="ExbD"/>
    <property type="match status" value="1"/>
</dbReference>
<keyword evidence="9 10" id="KW-0131">Cell cycle</keyword>
<dbReference type="PANTHER" id="PTHR30558">
    <property type="entry name" value="EXBD MEMBRANE COMPONENT OF PMF-DRIVEN MACROMOLECULE IMPORT SYSTEM"/>
    <property type="match status" value="1"/>
</dbReference>
<keyword evidence="3 10" id="KW-1003">Cell membrane</keyword>
<evidence type="ECO:0000256" key="8">
    <source>
        <dbReference type="ARBA" id="ARBA00023136"/>
    </source>
</evidence>
<dbReference type="EMBL" id="CP016027">
    <property type="protein sequence ID" value="ANJ67637.1"/>
    <property type="molecule type" value="Genomic_DNA"/>
</dbReference>
<dbReference type="NCBIfam" id="TIGR02801">
    <property type="entry name" value="tolR"/>
    <property type="match status" value="1"/>
</dbReference>
<comment type="similarity">
    <text evidence="2 10">Belongs to the ExbD/TolR family.</text>
</comment>
<gene>
    <name evidence="10" type="primary">tolR</name>
    <name evidence="11" type="ORF">A9404_09800</name>
</gene>
<evidence type="ECO:0000256" key="10">
    <source>
        <dbReference type="HAMAP-Rule" id="MF_02203"/>
    </source>
</evidence>
<keyword evidence="7 10" id="KW-1133">Transmembrane helix</keyword>
<evidence type="ECO:0000256" key="4">
    <source>
        <dbReference type="ARBA" id="ARBA00022519"/>
    </source>
</evidence>
<dbReference type="Proteomes" id="UP000078596">
    <property type="component" value="Chromosome"/>
</dbReference>
<dbReference type="HAMAP" id="MF_02203">
    <property type="entry name" value="TolR"/>
    <property type="match status" value="1"/>
</dbReference>
<evidence type="ECO:0000313" key="11">
    <source>
        <dbReference type="EMBL" id="ANJ67637.1"/>
    </source>
</evidence>
<comment type="subcellular location">
    <subcellularLocation>
        <location evidence="10">Cell inner membrane</location>
        <topology evidence="10">Single-pass membrane protein</topology>
    </subcellularLocation>
    <subcellularLocation>
        <location evidence="1">Cell membrane</location>
        <topology evidence="1">Single-pass membrane protein</topology>
    </subcellularLocation>
</comment>
<sequence>MDRRARRTRRMVAEINVVPYIDVMLVLLVIFMVTAPMLQQGVEVQPPSAASKPLPNQDDLPVIITVNKAGEYFVSNAPNPKAPLSLEEIKPLIIAARQVKPKIPVLVKGDGSADYRSVMQAMVAAQQAGVDKVGLVTTPVDGAPAGGGK</sequence>
<evidence type="ECO:0000256" key="6">
    <source>
        <dbReference type="ARBA" id="ARBA00022692"/>
    </source>
</evidence>
<organism evidence="11 12">
    <name type="scientific">Halothiobacillus diazotrophicus</name>
    <dbReference type="NCBI Taxonomy" id="1860122"/>
    <lineage>
        <taxon>Bacteria</taxon>
        <taxon>Pseudomonadati</taxon>
        <taxon>Pseudomonadota</taxon>
        <taxon>Gammaproteobacteria</taxon>
        <taxon>Chromatiales</taxon>
        <taxon>Halothiobacillaceae</taxon>
        <taxon>Halothiobacillus</taxon>
    </lineage>
</organism>
<comment type="subunit">
    <text evidence="10">The Tol-Pal system is composed of five core proteins: the inner membrane proteins TolA, TolQ and TolR, the periplasmic protein TolB and the outer membrane protein Pal. They form a network linking the inner and outer membranes and the peptidoglycan layer.</text>
</comment>
<dbReference type="GO" id="GO:0015031">
    <property type="term" value="P:protein transport"/>
    <property type="evidence" value="ECO:0007669"/>
    <property type="project" value="InterPro"/>
</dbReference>
<dbReference type="KEGG" id="haz:A9404_09800"/>
<evidence type="ECO:0000256" key="3">
    <source>
        <dbReference type="ARBA" id="ARBA00022475"/>
    </source>
</evidence>
<dbReference type="RefSeq" id="WP_066100898.1">
    <property type="nucleotide sequence ID" value="NZ_CP016027.1"/>
</dbReference>
<proteinExistence type="inferred from homology"/>
<evidence type="ECO:0000256" key="7">
    <source>
        <dbReference type="ARBA" id="ARBA00022989"/>
    </source>
</evidence>
<evidence type="ECO:0000256" key="2">
    <source>
        <dbReference type="ARBA" id="ARBA00005811"/>
    </source>
</evidence>
<evidence type="ECO:0000256" key="5">
    <source>
        <dbReference type="ARBA" id="ARBA00022618"/>
    </source>
</evidence>
<dbReference type="PANTHER" id="PTHR30558:SF7">
    <property type="entry name" value="TOL-PAL SYSTEM PROTEIN TOLR"/>
    <property type="match status" value="1"/>
</dbReference>
<comment type="function">
    <text evidence="10">Part of the Tol-Pal system, which plays a role in outer membrane invagination during cell division and is important for maintaining outer membrane integrity.</text>
</comment>
<keyword evidence="8 10" id="KW-0472">Membrane</keyword>
<reference evidence="11 12" key="1">
    <citation type="submission" date="2016-06" db="EMBL/GenBank/DDBJ databases">
        <title>Insight into the functional genes involving in sulfur oxidation in Pearl River water.</title>
        <authorList>
            <person name="Luo J."/>
            <person name="Tan X."/>
            <person name="Lin W."/>
        </authorList>
    </citation>
    <scope>NUCLEOTIDE SEQUENCE [LARGE SCALE GENOMIC DNA]</scope>
    <source>
        <strain evidence="11 12">LS2</strain>
    </source>
</reference>
<dbReference type="InterPro" id="IPR003400">
    <property type="entry name" value="ExbD"/>
</dbReference>
<evidence type="ECO:0000256" key="1">
    <source>
        <dbReference type="ARBA" id="ARBA00004162"/>
    </source>
</evidence>
<dbReference type="STRING" id="1860122.A9404_09800"/>
<dbReference type="Gene3D" id="3.30.420.270">
    <property type="match status" value="1"/>
</dbReference>